<feature type="coiled-coil region" evidence="3">
    <location>
        <begin position="324"/>
        <end position="383"/>
    </location>
</feature>
<organism evidence="5 6">
    <name type="scientific">Methylophaga marina</name>
    <dbReference type="NCBI Taxonomy" id="45495"/>
    <lineage>
        <taxon>Bacteria</taxon>
        <taxon>Pseudomonadati</taxon>
        <taxon>Pseudomonadota</taxon>
        <taxon>Gammaproteobacteria</taxon>
        <taxon>Thiotrichales</taxon>
        <taxon>Piscirickettsiaceae</taxon>
        <taxon>Methylophaga</taxon>
    </lineage>
</organism>
<reference evidence="5 6" key="1">
    <citation type="journal article" date="2019" name="Int. J. Syst. Evol. Microbiol.">
        <title>The Global Catalogue of Microorganisms (GCM) 10K type strain sequencing project: providing services to taxonomists for standard genome sequencing and annotation.</title>
        <authorList>
            <consortium name="The Broad Institute Genomics Platform"/>
            <consortium name="The Broad Institute Genome Sequencing Center for Infectious Disease"/>
            <person name="Wu L."/>
            <person name="Ma J."/>
        </authorList>
    </citation>
    <scope>NUCLEOTIDE SEQUENCE [LARGE SCALE GENOMIC DNA]</scope>
    <source>
        <strain evidence="5 6">JCM 6886</strain>
    </source>
</reference>
<evidence type="ECO:0000259" key="4">
    <source>
        <dbReference type="PROSITE" id="PS50887"/>
    </source>
</evidence>
<dbReference type="SMART" id="SM00267">
    <property type="entry name" value="GGDEF"/>
    <property type="match status" value="1"/>
</dbReference>
<proteinExistence type="predicted"/>
<evidence type="ECO:0000256" key="2">
    <source>
        <dbReference type="ARBA" id="ARBA00034247"/>
    </source>
</evidence>
<dbReference type="InterPro" id="IPR029787">
    <property type="entry name" value="Nucleotide_cyclase"/>
</dbReference>
<dbReference type="InterPro" id="IPR048516">
    <property type="entry name" value="DGCcoil"/>
</dbReference>
<comment type="catalytic activity">
    <reaction evidence="2">
        <text>2 GTP = 3',3'-c-di-GMP + 2 diphosphate</text>
        <dbReference type="Rhea" id="RHEA:24898"/>
        <dbReference type="ChEBI" id="CHEBI:33019"/>
        <dbReference type="ChEBI" id="CHEBI:37565"/>
        <dbReference type="ChEBI" id="CHEBI:58805"/>
        <dbReference type="EC" id="2.7.7.65"/>
    </reaction>
</comment>
<dbReference type="Pfam" id="PF00990">
    <property type="entry name" value="GGDEF"/>
    <property type="match status" value="1"/>
</dbReference>
<sequence>MKTNHKDAEKWKEKFTELSQTLDKQKAYELLLERGLSRLALVSHGLDMALDDQLDKLRKHLRTSVRDKTLVESILEEIESAISRMDEDKLSQSTLTTLLISLIDKIDWPENKKKHVLKLRKRAVKKADDALPQMLDELTELIDECMSSTPKEDEERGLFSRFFQNKQSQHNLNKTTITARVSHANLSTTSDEKADTTPSEAIEDKVITPQALLIELLERLSLPTEFSSKASELRLRIHDGLKAEDVPKTISSIADIVSQLSSSVMAEKKEYESFLRDLTKKITSLDKYLYEVVQEDLSAYEERHKLAGDVEQTMVGLRTDVESAANFEDIKHLLSQRLDHLNEQITHYQHADNTRFANSQKQIEALTQRLHEMESEANELRLATSKARALAMKDPLTGIWNRQALTEVLQTEYSRWTRYQKSLTMVIWDVDYFKSVNDKFGHSAGDVVLKTIARIFKDSTRQADFIARYGGEEFVGLFPEIDLEQALDMANKIRQTIEKTQFQHNGISVPITASAGLACFEKGDTIEDVFKRADKALYEAKGQGRNNCQVERRSV</sequence>
<dbReference type="EMBL" id="BAAADG010000004">
    <property type="protein sequence ID" value="GAA0222307.1"/>
    <property type="molecule type" value="Genomic_DNA"/>
</dbReference>
<dbReference type="SUPFAM" id="SSF55073">
    <property type="entry name" value="Nucleotide cyclase"/>
    <property type="match status" value="1"/>
</dbReference>
<comment type="caution">
    <text evidence="5">The sequence shown here is derived from an EMBL/GenBank/DDBJ whole genome shotgun (WGS) entry which is preliminary data.</text>
</comment>
<protein>
    <recommendedName>
        <fullName evidence="1">diguanylate cyclase</fullName>
        <ecNumber evidence="1">2.7.7.65</ecNumber>
    </recommendedName>
</protein>
<feature type="domain" description="GGDEF" evidence="4">
    <location>
        <begin position="421"/>
        <end position="553"/>
    </location>
</feature>
<dbReference type="InterPro" id="IPR000160">
    <property type="entry name" value="GGDEF_dom"/>
</dbReference>
<keyword evidence="6" id="KW-1185">Reference proteome</keyword>
<dbReference type="EC" id="2.7.7.65" evidence="1"/>
<evidence type="ECO:0000256" key="3">
    <source>
        <dbReference type="SAM" id="Coils"/>
    </source>
</evidence>
<dbReference type="NCBIfam" id="TIGR00254">
    <property type="entry name" value="GGDEF"/>
    <property type="match status" value="1"/>
</dbReference>
<evidence type="ECO:0000313" key="6">
    <source>
        <dbReference type="Proteomes" id="UP001501476"/>
    </source>
</evidence>
<dbReference type="Proteomes" id="UP001501476">
    <property type="component" value="Unassembled WGS sequence"/>
</dbReference>
<dbReference type="CDD" id="cd01949">
    <property type="entry name" value="GGDEF"/>
    <property type="match status" value="1"/>
</dbReference>
<dbReference type="PROSITE" id="PS50887">
    <property type="entry name" value="GGDEF"/>
    <property type="match status" value="1"/>
</dbReference>
<dbReference type="InterPro" id="IPR050469">
    <property type="entry name" value="Diguanylate_Cyclase"/>
</dbReference>
<dbReference type="Gene3D" id="3.30.70.270">
    <property type="match status" value="1"/>
</dbReference>
<dbReference type="Pfam" id="PF20975">
    <property type="entry name" value="DGCcoil"/>
    <property type="match status" value="1"/>
</dbReference>
<gene>
    <name evidence="5" type="ORF">GCM10008964_12240</name>
</gene>
<dbReference type="InterPro" id="IPR043128">
    <property type="entry name" value="Rev_trsase/Diguanyl_cyclase"/>
</dbReference>
<dbReference type="PANTHER" id="PTHR45138:SF9">
    <property type="entry name" value="DIGUANYLATE CYCLASE DGCM-RELATED"/>
    <property type="match status" value="1"/>
</dbReference>
<accession>A0ABN0TI56</accession>
<keyword evidence="3" id="KW-0175">Coiled coil</keyword>
<evidence type="ECO:0000256" key="1">
    <source>
        <dbReference type="ARBA" id="ARBA00012528"/>
    </source>
</evidence>
<dbReference type="RefSeq" id="WP_286304513.1">
    <property type="nucleotide sequence ID" value="NZ_AP027741.1"/>
</dbReference>
<name>A0ABN0TI56_9GAMM</name>
<evidence type="ECO:0000313" key="5">
    <source>
        <dbReference type="EMBL" id="GAA0222307.1"/>
    </source>
</evidence>
<dbReference type="PANTHER" id="PTHR45138">
    <property type="entry name" value="REGULATORY COMPONENTS OF SENSORY TRANSDUCTION SYSTEM"/>
    <property type="match status" value="1"/>
</dbReference>